<feature type="region of interest" description="Disordered" evidence="1">
    <location>
        <begin position="65"/>
        <end position="85"/>
    </location>
</feature>
<evidence type="ECO:0000256" key="1">
    <source>
        <dbReference type="SAM" id="MobiDB-lite"/>
    </source>
</evidence>
<organism evidence="2 3">
    <name type="scientific">Iris pallida</name>
    <name type="common">Sweet iris</name>
    <dbReference type="NCBI Taxonomy" id="29817"/>
    <lineage>
        <taxon>Eukaryota</taxon>
        <taxon>Viridiplantae</taxon>
        <taxon>Streptophyta</taxon>
        <taxon>Embryophyta</taxon>
        <taxon>Tracheophyta</taxon>
        <taxon>Spermatophyta</taxon>
        <taxon>Magnoliopsida</taxon>
        <taxon>Liliopsida</taxon>
        <taxon>Asparagales</taxon>
        <taxon>Iridaceae</taxon>
        <taxon>Iridoideae</taxon>
        <taxon>Irideae</taxon>
        <taxon>Iris</taxon>
    </lineage>
</organism>
<evidence type="ECO:0000313" key="2">
    <source>
        <dbReference type="EMBL" id="KAJ6803469.1"/>
    </source>
</evidence>
<comment type="caution">
    <text evidence="2">The sequence shown here is derived from an EMBL/GenBank/DDBJ whole genome shotgun (WGS) entry which is preliminary data.</text>
</comment>
<reference evidence="2" key="1">
    <citation type="journal article" date="2023" name="GigaByte">
        <title>Genome assembly of the bearded iris, Iris pallida Lam.</title>
        <authorList>
            <person name="Bruccoleri R.E."/>
            <person name="Oakeley E.J."/>
            <person name="Faust A.M.E."/>
            <person name="Altorfer M."/>
            <person name="Dessus-Babus S."/>
            <person name="Burckhardt D."/>
            <person name="Oertli M."/>
            <person name="Naumann U."/>
            <person name="Petersen F."/>
            <person name="Wong J."/>
        </authorList>
    </citation>
    <scope>NUCLEOTIDE SEQUENCE</scope>
    <source>
        <strain evidence="2">GSM-AAB239-AS_SAM_17_03QT</strain>
    </source>
</reference>
<accession>A0AAX6EHT7</accession>
<dbReference type="AlphaFoldDB" id="A0AAX6EHT7"/>
<reference evidence="2" key="2">
    <citation type="submission" date="2023-04" db="EMBL/GenBank/DDBJ databases">
        <authorList>
            <person name="Bruccoleri R.E."/>
            <person name="Oakeley E.J."/>
            <person name="Faust A.-M."/>
            <person name="Dessus-Babus S."/>
            <person name="Altorfer M."/>
            <person name="Burckhardt D."/>
            <person name="Oertli M."/>
            <person name="Naumann U."/>
            <person name="Petersen F."/>
            <person name="Wong J."/>
        </authorList>
    </citation>
    <scope>NUCLEOTIDE SEQUENCE</scope>
    <source>
        <strain evidence="2">GSM-AAB239-AS_SAM_17_03QT</strain>
        <tissue evidence="2">Leaf</tissue>
    </source>
</reference>
<name>A0AAX6EHT7_IRIPA</name>
<evidence type="ECO:0000313" key="3">
    <source>
        <dbReference type="Proteomes" id="UP001140949"/>
    </source>
</evidence>
<proteinExistence type="predicted"/>
<protein>
    <submittedName>
        <fullName evidence="2">Uncharacterized protein</fullName>
    </submittedName>
</protein>
<keyword evidence="3" id="KW-1185">Reference proteome</keyword>
<sequence>MTWSLKCRRCSRRGSTTPEASVRLSKGWLSLRDDGMIVEAARKLKRCPQSSARRWHSRHLRCRSDNSGLQYSRSDFTTKSVRSSG</sequence>
<gene>
    <name evidence="2" type="ORF">M6B38_188275</name>
</gene>
<dbReference type="EMBL" id="JANAVB010036420">
    <property type="protein sequence ID" value="KAJ6803469.1"/>
    <property type="molecule type" value="Genomic_DNA"/>
</dbReference>
<dbReference type="Proteomes" id="UP001140949">
    <property type="component" value="Unassembled WGS sequence"/>
</dbReference>